<dbReference type="SUPFAM" id="SSF50022">
    <property type="entry name" value="ISP domain"/>
    <property type="match status" value="1"/>
</dbReference>
<dbReference type="Gene3D" id="3.50.50.60">
    <property type="entry name" value="FAD/NAD(P)-binding domain"/>
    <property type="match status" value="1"/>
</dbReference>
<dbReference type="Pfam" id="PF01266">
    <property type="entry name" value="DAO"/>
    <property type="match status" value="1"/>
</dbReference>
<keyword evidence="1" id="KW-0001">2Fe-2S</keyword>
<proteinExistence type="predicted"/>
<accession>D8TQV9</accession>
<organism evidence="7">
    <name type="scientific">Volvox carteri f. nagariensis</name>
    <dbReference type="NCBI Taxonomy" id="3068"/>
    <lineage>
        <taxon>Eukaryota</taxon>
        <taxon>Viridiplantae</taxon>
        <taxon>Chlorophyta</taxon>
        <taxon>core chlorophytes</taxon>
        <taxon>Chlorophyceae</taxon>
        <taxon>CS clade</taxon>
        <taxon>Chlamydomonadales</taxon>
        <taxon>Volvocaceae</taxon>
        <taxon>Volvox</taxon>
    </lineage>
</organism>
<dbReference type="Pfam" id="PF00355">
    <property type="entry name" value="Rieske"/>
    <property type="match status" value="1"/>
</dbReference>
<dbReference type="PANTHER" id="PTHR13847">
    <property type="entry name" value="SARCOSINE DEHYDROGENASE-RELATED"/>
    <property type="match status" value="1"/>
</dbReference>
<dbReference type="KEGG" id="vcn:VOLCADRAFT_89132"/>
<sequence>MLSSLLLPNKLPRAVSSLLASSAASIATKATAACGYGRRLLLRPSSNSYSYSYTSRYSYSSQLVGVRRSNTAADREEVSQNRQGNMKLGVEVMMRVETAGVMGASGHPPPHSDLPHPIRPAEDRMRSYARFPGVGTLPQDPASKRAPGLVHNVWGMDEQRPAFPPLAADATCDVLVVGAGMAGLCIAYQLAKQGHDVVVLEARVRGAGQSGRTSAHIMQWNDDFYSVIESKYGKAGARHVAESHLAAIDFHERVVHEEDIQCDFTRLDGYLFSHDDKSSTLHMLRDELAACHRAGMSDVRLVDLAGDPRHGKLGQALIFPRSAEFHPLKYINGLADVLAKKYGVRLYENTHSTARANYWSTEDTYHYIRLQPGDVDGNQPYDVLLVGGEDHQTGQYPGKYSDSWEALEDFTRAMWPQAGEVVYRWSGQVYEPIDLLGLYGLDPLNPINAVSHIKRYIATGDSGQGMTGSAIAALILADLISGRQHPWADLYSPSRITPALNVSSLEELGSEAAATVRGLTDTVLPRSALGLMGHTQAEHLKPGEGAVVQEGLTKVAAYRSREGRLIKHSAICPHMGCLLEWNPNDATFDCVCHGSQFDSCGNCINGPANNNLKELF</sequence>
<dbReference type="SUPFAM" id="SSF51905">
    <property type="entry name" value="FAD/NAD(P)-binding domain"/>
    <property type="match status" value="1"/>
</dbReference>
<reference evidence="6 7" key="1">
    <citation type="journal article" date="2010" name="Science">
        <title>Genomic analysis of organismal complexity in the multicellular green alga Volvox carteri.</title>
        <authorList>
            <person name="Prochnik S.E."/>
            <person name="Umen J."/>
            <person name="Nedelcu A.M."/>
            <person name="Hallmann A."/>
            <person name="Miller S.M."/>
            <person name="Nishii I."/>
            <person name="Ferris P."/>
            <person name="Kuo A."/>
            <person name="Mitros T."/>
            <person name="Fritz-Laylin L.K."/>
            <person name="Hellsten U."/>
            <person name="Chapman J."/>
            <person name="Simakov O."/>
            <person name="Rensing S.A."/>
            <person name="Terry A."/>
            <person name="Pangilinan J."/>
            <person name="Kapitonov V."/>
            <person name="Jurka J."/>
            <person name="Salamov A."/>
            <person name="Shapiro H."/>
            <person name="Schmutz J."/>
            <person name="Grimwood J."/>
            <person name="Lindquist E."/>
            <person name="Lucas S."/>
            <person name="Grigoriev I.V."/>
            <person name="Schmitt R."/>
            <person name="Kirk D."/>
            <person name="Rokhsar D.S."/>
        </authorList>
    </citation>
    <scope>NUCLEOTIDE SEQUENCE [LARGE SCALE GENOMIC DNA]</scope>
    <source>
        <strain evidence="7">f. Nagariensis / Eve</strain>
    </source>
</reference>
<dbReference type="InParanoid" id="D8TQV9"/>
<evidence type="ECO:0000256" key="1">
    <source>
        <dbReference type="ARBA" id="ARBA00022714"/>
    </source>
</evidence>
<dbReference type="GO" id="GO:0046872">
    <property type="term" value="F:metal ion binding"/>
    <property type="evidence" value="ECO:0007669"/>
    <property type="project" value="UniProtKB-KW"/>
</dbReference>
<dbReference type="InterPro" id="IPR036188">
    <property type="entry name" value="FAD/NAD-bd_sf"/>
</dbReference>
<dbReference type="RefSeq" id="XP_002948719.1">
    <property type="nucleotide sequence ID" value="XM_002948673.1"/>
</dbReference>
<dbReference type="AlphaFoldDB" id="D8TQV9"/>
<dbReference type="InterPro" id="IPR036922">
    <property type="entry name" value="Rieske_2Fe-2S_sf"/>
</dbReference>
<feature type="domain" description="Rieske" evidence="5">
    <location>
        <begin position="532"/>
        <end position="616"/>
    </location>
</feature>
<evidence type="ECO:0000256" key="4">
    <source>
        <dbReference type="ARBA" id="ARBA00023014"/>
    </source>
</evidence>
<evidence type="ECO:0000256" key="2">
    <source>
        <dbReference type="ARBA" id="ARBA00022723"/>
    </source>
</evidence>
<dbReference type="EMBL" id="GL378332">
    <property type="protein sequence ID" value="EFJ50099.1"/>
    <property type="molecule type" value="Genomic_DNA"/>
</dbReference>
<dbReference type="Gene3D" id="2.102.10.10">
    <property type="entry name" value="Rieske [2Fe-2S] iron-sulphur domain"/>
    <property type="match status" value="1"/>
</dbReference>
<dbReference type="OrthoDB" id="429143at2759"/>
<name>D8TQV9_VOLCA</name>
<dbReference type="InterPro" id="IPR017941">
    <property type="entry name" value="Rieske_2Fe-2S"/>
</dbReference>
<keyword evidence="7" id="KW-1185">Reference proteome</keyword>
<dbReference type="GO" id="GO:0051537">
    <property type="term" value="F:2 iron, 2 sulfur cluster binding"/>
    <property type="evidence" value="ECO:0007669"/>
    <property type="project" value="UniProtKB-KW"/>
</dbReference>
<dbReference type="PANTHER" id="PTHR13847:SF281">
    <property type="entry name" value="FAD DEPENDENT OXIDOREDUCTASE DOMAIN-CONTAINING PROTEIN"/>
    <property type="match status" value="1"/>
</dbReference>
<evidence type="ECO:0000256" key="3">
    <source>
        <dbReference type="ARBA" id="ARBA00023004"/>
    </source>
</evidence>
<keyword evidence="2" id="KW-0479">Metal-binding</keyword>
<gene>
    <name evidence="6" type="ORF">VOLCADRAFT_89132</name>
</gene>
<dbReference type="eggNOG" id="ENOG502QV7F">
    <property type="taxonomic scope" value="Eukaryota"/>
</dbReference>
<dbReference type="GO" id="GO:0005737">
    <property type="term" value="C:cytoplasm"/>
    <property type="evidence" value="ECO:0007669"/>
    <property type="project" value="TreeGrafter"/>
</dbReference>
<dbReference type="Gene3D" id="3.30.9.10">
    <property type="entry name" value="D-Amino Acid Oxidase, subunit A, domain 2"/>
    <property type="match status" value="1"/>
</dbReference>
<dbReference type="Proteomes" id="UP000001058">
    <property type="component" value="Unassembled WGS sequence"/>
</dbReference>
<dbReference type="InterPro" id="IPR006076">
    <property type="entry name" value="FAD-dep_OxRdtase"/>
</dbReference>
<dbReference type="PROSITE" id="PS51296">
    <property type="entry name" value="RIESKE"/>
    <property type="match status" value="1"/>
</dbReference>
<dbReference type="GeneID" id="9623549"/>
<protein>
    <recommendedName>
        <fullName evidence="5">Rieske domain-containing protein</fullName>
    </recommendedName>
</protein>
<evidence type="ECO:0000313" key="6">
    <source>
        <dbReference type="EMBL" id="EFJ50099.1"/>
    </source>
</evidence>
<keyword evidence="4" id="KW-0411">Iron-sulfur</keyword>
<dbReference type="STRING" id="3068.D8TQV9"/>
<evidence type="ECO:0000313" key="7">
    <source>
        <dbReference type="Proteomes" id="UP000001058"/>
    </source>
</evidence>
<keyword evidence="3" id="KW-0408">Iron</keyword>
<evidence type="ECO:0000259" key="5">
    <source>
        <dbReference type="PROSITE" id="PS51296"/>
    </source>
</evidence>